<keyword evidence="3" id="KW-0496">Mitochondrion</keyword>
<dbReference type="SUPFAM" id="SSF49785">
    <property type="entry name" value="Galactose-binding domain-like"/>
    <property type="match status" value="1"/>
</dbReference>
<evidence type="ECO:0000313" key="7">
    <source>
        <dbReference type="Proteomes" id="UP000030816"/>
    </source>
</evidence>
<dbReference type="PANTHER" id="PTHR13194:SF18">
    <property type="entry name" value="COMPLEX I INTERMEDIATE-ASSOCIATED PROTEIN 30, MITOCHONDRIAL"/>
    <property type="match status" value="1"/>
</dbReference>
<gene>
    <name evidence="6" type="ORF">MAM_01744</name>
</gene>
<dbReference type="AlphaFoldDB" id="A0A0B2X6P7"/>
<evidence type="ECO:0000256" key="3">
    <source>
        <dbReference type="ARBA" id="ARBA00023128"/>
    </source>
</evidence>
<dbReference type="STRING" id="1081103.A0A0B2X6P7"/>
<dbReference type="GO" id="GO:0051082">
    <property type="term" value="F:unfolded protein binding"/>
    <property type="evidence" value="ECO:0007669"/>
    <property type="project" value="TreeGrafter"/>
</dbReference>
<dbReference type="Proteomes" id="UP000030816">
    <property type="component" value="Unassembled WGS sequence"/>
</dbReference>
<name>A0A0B2X6P7_METAS</name>
<accession>A0A0B2X6P7</accession>
<evidence type="ECO:0000256" key="2">
    <source>
        <dbReference type="ARBA" id="ARBA00007884"/>
    </source>
</evidence>
<keyword evidence="4" id="KW-0143">Chaperone</keyword>
<comment type="subcellular location">
    <subcellularLocation>
        <location evidence="1">Mitochondrion</location>
    </subcellularLocation>
</comment>
<dbReference type="GO" id="GO:0005739">
    <property type="term" value="C:mitochondrion"/>
    <property type="evidence" value="ECO:0007669"/>
    <property type="project" value="UniProtKB-SubCell"/>
</dbReference>
<proteinExistence type="inferred from homology"/>
<evidence type="ECO:0000259" key="5">
    <source>
        <dbReference type="Pfam" id="PF08547"/>
    </source>
</evidence>
<dbReference type="InterPro" id="IPR008979">
    <property type="entry name" value="Galactose-bd-like_sf"/>
</dbReference>
<dbReference type="RefSeq" id="XP_040682031.1">
    <property type="nucleotide sequence ID" value="XM_040820543.1"/>
</dbReference>
<sequence>MRVTTPLPAKGLLARSVEELRRRSNIALRMEAVKGPLGPRPLYEFTHAASVQDCVLMSDASIGGSSRSHLDFVAGDDSAANDSRPPPSYARFHGRISTSLPAHRPNVQRSGYAAFRTPDQRPTLFGRSVWDIDPYAYLALRIKSDGRSYFVNLQTEAVEPTDLHQHRLFAKRPGQWETVLIKWNDFVRTNHGFVVEPQTEILRQKVRTVGIGLTDRVEGPFELCIEKVWATNEVAGDATVAKSAACELKNKRGEKIQWQT</sequence>
<evidence type="ECO:0000256" key="4">
    <source>
        <dbReference type="ARBA" id="ARBA00023186"/>
    </source>
</evidence>
<dbReference type="EMBL" id="AZHE01000002">
    <property type="protein sequence ID" value="KHO00966.1"/>
    <property type="molecule type" value="Genomic_DNA"/>
</dbReference>
<comment type="caution">
    <text evidence="6">The sequence shown here is derived from an EMBL/GenBank/DDBJ whole genome shotgun (WGS) entry which is preliminary data.</text>
</comment>
<feature type="domain" description="NADH:ubiquinone oxidoreductase intermediate-associated protein 30" evidence="5">
    <location>
        <begin position="44"/>
        <end position="225"/>
    </location>
</feature>
<dbReference type="GO" id="GO:0006120">
    <property type="term" value="P:mitochondrial electron transport, NADH to ubiquinone"/>
    <property type="evidence" value="ECO:0007669"/>
    <property type="project" value="TreeGrafter"/>
</dbReference>
<protein>
    <submittedName>
        <fullName evidence="6">Complex I intermediate-associated protein 30</fullName>
    </submittedName>
</protein>
<reference evidence="6 7" key="1">
    <citation type="journal article" date="2014" name="Proc. Natl. Acad. Sci. U.S.A.">
        <title>Trajectory and genomic determinants of fungal-pathogen speciation and host adaptation.</title>
        <authorList>
            <person name="Hu X."/>
            <person name="Xiao G."/>
            <person name="Zheng P."/>
            <person name="Shang Y."/>
            <person name="Su Y."/>
            <person name="Zhang X."/>
            <person name="Liu X."/>
            <person name="Zhan S."/>
            <person name="St Leger R.J."/>
            <person name="Wang C."/>
        </authorList>
    </citation>
    <scope>NUCLEOTIDE SEQUENCE [LARGE SCALE GENOMIC DNA]</scope>
    <source>
        <strain evidence="6 7">ARSEF 1941</strain>
    </source>
</reference>
<dbReference type="InterPro" id="IPR039131">
    <property type="entry name" value="NDUFAF1"/>
</dbReference>
<evidence type="ECO:0000256" key="1">
    <source>
        <dbReference type="ARBA" id="ARBA00004173"/>
    </source>
</evidence>
<dbReference type="GeneID" id="63736199"/>
<dbReference type="PANTHER" id="PTHR13194">
    <property type="entry name" value="COMPLEX I INTERMEDIATE-ASSOCIATED PROTEIN 30"/>
    <property type="match status" value="1"/>
</dbReference>
<keyword evidence="7" id="KW-1185">Reference proteome</keyword>
<dbReference type="OrthoDB" id="42561at2759"/>
<organism evidence="6 7">
    <name type="scientific">Metarhizium album (strain ARSEF 1941)</name>
    <dbReference type="NCBI Taxonomy" id="1081103"/>
    <lineage>
        <taxon>Eukaryota</taxon>
        <taxon>Fungi</taxon>
        <taxon>Dikarya</taxon>
        <taxon>Ascomycota</taxon>
        <taxon>Pezizomycotina</taxon>
        <taxon>Sordariomycetes</taxon>
        <taxon>Hypocreomycetidae</taxon>
        <taxon>Hypocreales</taxon>
        <taxon>Clavicipitaceae</taxon>
        <taxon>Metarhizium</taxon>
    </lineage>
</organism>
<dbReference type="GO" id="GO:0010257">
    <property type="term" value="P:NADH dehydrogenase complex assembly"/>
    <property type="evidence" value="ECO:0007669"/>
    <property type="project" value="TreeGrafter"/>
</dbReference>
<dbReference type="HOGENOM" id="CLU_059028_1_2_1"/>
<dbReference type="Pfam" id="PF08547">
    <property type="entry name" value="CIA30"/>
    <property type="match status" value="1"/>
</dbReference>
<evidence type="ECO:0000313" key="6">
    <source>
        <dbReference type="EMBL" id="KHO00966.1"/>
    </source>
</evidence>
<comment type="similarity">
    <text evidence="2">Belongs to the CIA30 family.</text>
</comment>
<dbReference type="InterPro" id="IPR013857">
    <property type="entry name" value="NADH-UbQ_OxRdtase-assoc_prot30"/>
</dbReference>